<feature type="compositionally biased region" description="Polar residues" evidence="5">
    <location>
        <begin position="347"/>
        <end position="357"/>
    </location>
</feature>
<evidence type="ECO:0000256" key="5">
    <source>
        <dbReference type="SAM" id="MobiDB-lite"/>
    </source>
</evidence>
<gene>
    <name evidence="7" type="ORF">CORT_0B07630</name>
</gene>
<dbReference type="EMBL" id="HE681720">
    <property type="protein sequence ID" value="CCG22469.1"/>
    <property type="molecule type" value="Genomic_DNA"/>
</dbReference>
<dbReference type="KEGG" id="cot:CORT_0B07630"/>
<dbReference type="AlphaFoldDB" id="H8X1R4"/>
<dbReference type="Proteomes" id="UP000005018">
    <property type="component" value="Chromosome 2"/>
</dbReference>
<feature type="transmembrane region" description="Helical" evidence="6">
    <location>
        <begin position="189"/>
        <end position="207"/>
    </location>
</feature>
<dbReference type="PANTHER" id="PTHR13377">
    <property type="entry name" value="PLACENTAL PROTEIN 6"/>
    <property type="match status" value="1"/>
</dbReference>
<evidence type="ECO:0000256" key="2">
    <source>
        <dbReference type="ARBA" id="ARBA00022692"/>
    </source>
</evidence>
<dbReference type="OrthoDB" id="73612at2759"/>
<dbReference type="HOGENOM" id="CLU_043563_1_0_1"/>
<dbReference type="eggNOG" id="KOG2890">
    <property type="taxonomic scope" value="Eukaryota"/>
</dbReference>
<dbReference type="GeneID" id="14538576"/>
<organism evidence="7 8">
    <name type="scientific">Candida orthopsilosis (strain 90-125)</name>
    <name type="common">Yeast</name>
    <dbReference type="NCBI Taxonomy" id="1136231"/>
    <lineage>
        <taxon>Eukaryota</taxon>
        <taxon>Fungi</taxon>
        <taxon>Dikarya</taxon>
        <taxon>Ascomycota</taxon>
        <taxon>Saccharomycotina</taxon>
        <taxon>Pichiomycetes</taxon>
        <taxon>Debaryomycetaceae</taxon>
        <taxon>Candida/Lodderomyces clade</taxon>
        <taxon>Candida</taxon>
    </lineage>
</organism>
<dbReference type="SUPFAM" id="SSF144091">
    <property type="entry name" value="Rhomboid-like"/>
    <property type="match status" value="1"/>
</dbReference>
<keyword evidence="3 6" id="KW-1133">Transmembrane helix</keyword>
<evidence type="ECO:0000256" key="6">
    <source>
        <dbReference type="SAM" id="Phobius"/>
    </source>
</evidence>
<dbReference type="GO" id="GO:0005794">
    <property type="term" value="C:Golgi apparatus"/>
    <property type="evidence" value="ECO:0007669"/>
    <property type="project" value="TreeGrafter"/>
</dbReference>
<dbReference type="RefSeq" id="XP_003867906.1">
    <property type="nucleotide sequence ID" value="XM_003867858.1"/>
</dbReference>
<dbReference type="Pfam" id="PF08551">
    <property type="entry name" value="DUF1751"/>
    <property type="match status" value="1"/>
</dbReference>
<feature type="region of interest" description="Disordered" evidence="5">
    <location>
        <begin position="337"/>
        <end position="360"/>
    </location>
</feature>
<dbReference type="GO" id="GO:0016020">
    <property type="term" value="C:membrane"/>
    <property type="evidence" value="ECO:0007669"/>
    <property type="project" value="UniProtKB-SubCell"/>
</dbReference>
<evidence type="ECO:0000313" key="7">
    <source>
        <dbReference type="EMBL" id="CCG22469.1"/>
    </source>
</evidence>
<dbReference type="PANTHER" id="PTHR13377:SF3">
    <property type="entry name" value="TRANSMEMBRANE PROTEIN 115"/>
    <property type="match status" value="1"/>
</dbReference>
<comment type="subcellular location">
    <subcellularLocation>
        <location evidence="1">Membrane</location>
        <topology evidence="1">Multi-pass membrane protein</topology>
    </subcellularLocation>
</comment>
<evidence type="ECO:0000313" key="8">
    <source>
        <dbReference type="Proteomes" id="UP000005018"/>
    </source>
</evidence>
<dbReference type="InterPro" id="IPR013861">
    <property type="entry name" value="TMEM115/Pdh1/Rbl19"/>
</dbReference>
<feature type="transmembrane region" description="Helical" evidence="6">
    <location>
        <begin position="153"/>
        <end position="177"/>
    </location>
</feature>
<name>H8X1R4_CANO9</name>
<keyword evidence="2 6" id="KW-0812">Transmembrane</keyword>
<keyword evidence="8" id="KW-1185">Reference proteome</keyword>
<evidence type="ECO:0000256" key="4">
    <source>
        <dbReference type="ARBA" id="ARBA00023136"/>
    </source>
</evidence>
<protein>
    <submittedName>
        <fullName evidence="7">Uncharacterized protein</fullName>
    </submittedName>
</protein>
<dbReference type="InterPro" id="IPR035952">
    <property type="entry name" value="Rhomboid-like_sf"/>
</dbReference>
<reference evidence="7 8" key="1">
    <citation type="journal article" date="2012" name="PLoS ONE">
        <title>Sequence and analysis of the genome of the pathogenic yeast Candida orthopsilosis.</title>
        <authorList>
            <person name="Riccombeni A."/>
            <person name="Vidanes G."/>
            <person name="Proux-Wera E."/>
            <person name="Wolfe K.H."/>
            <person name="Butler G."/>
        </authorList>
    </citation>
    <scope>NUCLEOTIDE SEQUENCE [LARGE SCALE GENOMIC DNA]</scope>
    <source>
        <strain evidence="7 8">Co 90-125</strain>
    </source>
</reference>
<sequence>MVRVAEYAWHHLFQSFNSRQKLEATLNFRETDEQFIQLQHNHSYTVEMSFLRGKDIPLSTEILLGLLTSISAFLFVIKYRIFKDSQTSGSEELNFHDILVSFIQLVPSTTLFNPWVILLAIFAEISIVSFIFSFSVLFVGSRFVERFWGRMEVIKFVLIVGSVTNLITVLIAIISNLIREDAKNMNTPLGGGISYYFGFLVVFKQLIPEHNIVLFQGLVNFRVKHVPFALLVILGLWSAIISQSSYPAVPSTVSFFASFIYLRFFQALRTEPILPVVSNDSSSGCVLIGDASDTFQLIEFFPAVTKPYLGPVFNQVYELSVLLGIVTPFNDETVQQSNTRAQKRSEQVNQSNKSIASSVAERRRQIALQVIEDRINKEHPK</sequence>
<feature type="transmembrane region" description="Helical" evidence="6">
    <location>
        <begin position="115"/>
        <end position="141"/>
    </location>
</feature>
<proteinExistence type="predicted"/>
<dbReference type="FunFam" id="1.20.1540.10:FF:000004">
    <property type="entry name" value="Transmembrane protein 115"/>
    <property type="match status" value="1"/>
</dbReference>
<dbReference type="SMART" id="SM01160">
    <property type="entry name" value="DUF1751"/>
    <property type="match status" value="1"/>
</dbReference>
<evidence type="ECO:0000256" key="3">
    <source>
        <dbReference type="ARBA" id="ARBA00022989"/>
    </source>
</evidence>
<feature type="transmembrane region" description="Helical" evidence="6">
    <location>
        <begin position="219"/>
        <end position="240"/>
    </location>
</feature>
<accession>H8X1R4</accession>
<feature type="transmembrane region" description="Helical" evidence="6">
    <location>
        <begin position="62"/>
        <end position="82"/>
    </location>
</feature>
<keyword evidence="4 6" id="KW-0472">Membrane</keyword>
<dbReference type="GO" id="GO:0006890">
    <property type="term" value="P:retrograde vesicle-mediated transport, Golgi to endoplasmic reticulum"/>
    <property type="evidence" value="ECO:0007669"/>
    <property type="project" value="InterPro"/>
</dbReference>
<evidence type="ECO:0000256" key="1">
    <source>
        <dbReference type="ARBA" id="ARBA00004141"/>
    </source>
</evidence>